<evidence type="ECO:0000256" key="4">
    <source>
        <dbReference type="ARBA" id="ARBA00022475"/>
    </source>
</evidence>
<reference evidence="10 11" key="1">
    <citation type="submission" date="2020-07" db="EMBL/GenBank/DDBJ databases">
        <authorList>
            <person name="Feng X."/>
        </authorList>
    </citation>
    <scope>NUCLEOTIDE SEQUENCE [LARGE SCALE GENOMIC DNA]</scope>
    <source>
        <strain evidence="10 11">JCM23202</strain>
    </source>
</reference>
<evidence type="ECO:0000313" key="11">
    <source>
        <dbReference type="Proteomes" id="UP000526501"/>
    </source>
</evidence>
<feature type="transmembrane region" description="Helical" evidence="8">
    <location>
        <begin position="206"/>
        <end position="225"/>
    </location>
</feature>
<keyword evidence="11" id="KW-1185">Reference proteome</keyword>
<dbReference type="Pfam" id="PF01061">
    <property type="entry name" value="ABC2_membrane"/>
    <property type="match status" value="1"/>
</dbReference>
<feature type="transmembrane region" description="Helical" evidence="8">
    <location>
        <begin position="90"/>
        <end position="115"/>
    </location>
</feature>
<dbReference type="EMBL" id="JACHVC010000007">
    <property type="protein sequence ID" value="MBC2605945.1"/>
    <property type="molecule type" value="Genomic_DNA"/>
</dbReference>
<proteinExistence type="inferred from homology"/>
<dbReference type="Proteomes" id="UP000526501">
    <property type="component" value="Unassembled WGS sequence"/>
</dbReference>
<evidence type="ECO:0000313" key="10">
    <source>
        <dbReference type="EMBL" id="MBC2605945.1"/>
    </source>
</evidence>
<evidence type="ECO:0000256" key="1">
    <source>
        <dbReference type="ARBA" id="ARBA00004429"/>
    </source>
</evidence>
<keyword evidence="4" id="KW-1003">Cell membrane</keyword>
<gene>
    <name evidence="10" type="ORF">H5P27_07800</name>
</gene>
<organism evidence="10 11">
    <name type="scientific">Pelagicoccus albus</name>
    <dbReference type="NCBI Taxonomy" id="415222"/>
    <lineage>
        <taxon>Bacteria</taxon>
        <taxon>Pseudomonadati</taxon>
        <taxon>Verrucomicrobiota</taxon>
        <taxon>Opitutia</taxon>
        <taxon>Puniceicoccales</taxon>
        <taxon>Pelagicoccaceae</taxon>
        <taxon>Pelagicoccus</taxon>
    </lineage>
</organism>
<protein>
    <submittedName>
        <fullName evidence="10">ABC transporter permease</fullName>
    </submittedName>
</protein>
<feature type="transmembrane region" description="Helical" evidence="8">
    <location>
        <begin position="136"/>
        <end position="156"/>
    </location>
</feature>
<name>A0A7X1E7N7_9BACT</name>
<feature type="domain" description="ABC-2 type transporter transmembrane" evidence="9">
    <location>
        <begin position="39"/>
        <end position="256"/>
    </location>
</feature>
<sequence>MSSIATEPIDSEEHLTIIEPNRNWIKIDWKSLWKARDLIFLFIHRDFVSKYKQTILGPAWFVIQPLLTSGVFMIIQFLGNLQSESVPMPLFNLCSLLAWQYFANILLMGGSIFLTNAELFKKVYFQRLAIPLAQSISHLLTFGVQATFFALIYLVYHFAGGLGEETRINGFACLFLPLVVTQIALLGLGVSFLTSCLTAKYRDMNFLLSFGVQMILYLSPVIYSIDTVRARVPEDWAWLVFVNPLAPLIEYFRYALLNTGQVNTLAFVYSAIVSVGVFIGGLMLFQRTERTFVDKV</sequence>
<evidence type="ECO:0000256" key="7">
    <source>
        <dbReference type="ARBA" id="ARBA00023136"/>
    </source>
</evidence>
<feature type="transmembrane region" description="Helical" evidence="8">
    <location>
        <begin position="266"/>
        <end position="285"/>
    </location>
</feature>
<evidence type="ECO:0000259" key="9">
    <source>
        <dbReference type="Pfam" id="PF01061"/>
    </source>
</evidence>
<dbReference type="PANTHER" id="PTHR30413:SF8">
    <property type="entry name" value="TRANSPORT PERMEASE PROTEIN"/>
    <property type="match status" value="1"/>
</dbReference>
<comment type="similarity">
    <text evidence="2">Belongs to the ABC-2 integral membrane protein family.</text>
</comment>
<dbReference type="GO" id="GO:0005886">
    <property type="term" value="C:plasma membrane"/>
    <property type="evidence" value="ECO:0007669"/>
    <property type="project" value="UniProtKB-SubCell"/>
</dbReference>
<comment type="caution">
    <text evidence="10">The sequence shown here is derived from an EMBL/GenBank/DDBJ whole genome shotgun (WGS) entry which is preliminary data.</text>
</comment>
<evidence type="ECO:0000256" key="8">
    <source>
        <dbReference type="SAM" id="Phobius"/>
    </source>
</evidence>
<dbReference type="GO" id="GO:0140359">
    <property type="term" value="F:ABC-type transporter activity"/>
    <property type="evidence" value="ECO:0007669"/>
    <property type="project" value="InterPro"/>
</dbReference>
<evidence type="ECO:0000256" key="5">
    <source>
        <dbReference type="ARBA" id="ARBA00022692"/>
    </source>
</evidence>
<dbReference type="PANTHER" id="PTHR30413">
    <property type="entry name" value="INNER MEMBRANE TRANSPORT PERMEASE"/>
    <property type="match status" value="1"/>
</dbReference>
<keyword evidence="6 8" id="KW-1133">Transmembrane helix</keyword>
<evidence type="ECO:0000256" key="6">
    <source>
        <dbReference type="ARBA" id="ARBA00022989"/>
    </source>
</evidence>
<dbReference type="GO" id="GO:0015920">
    <property type="term" value="P:lipopolysaccharide transport"/>
    <property type="evidence" value="ECO:0007669"/>
    <property type="project" value="TreeGrafter"/>
</dbReference>
<keyword evidence="3" id="KW-0813">Transport</keyword>
<dbReference type="RefSeq" id="WP_185659832.1">
    <property type="nucleotide sequence ID" value="NZ_CAWPOO010000007.1"/>
</dbReference>
<feature type="transmembrane region" description="Helical" evidence="8">
    <location>
        <begin position="168"/>
        <end position="194"/>
    </location>
</feature>
<accession>A0A7X1E7N7</accession>
<evidence type="ECO:0000256" key="2">
    <source>
        <dbReference type="ARBA" id="ARBA00007783"/>
    </source>
</evidence>
<keyword evidence="7 8" id="KW-0472">Membrane</keyword>
<evidence type="ECO:0000256" key="3">
    <source>
        <dbReference type="ARBA" id="ARBA00022448"/>
    </source>
</evidence>
<dbReference type="InterPro" id="IPR013525">
    <property type="entry name" value="ABC2_TM"/>
</dbReference>
<feature type="transmembrane region" description="Helical" evidence="8">
    <location>
        <begin position="55"/>
        <end position="78"/>
    </location>
</feature>
<keyword evidence="5 8" id="KW-0812">Transmembrane</keyword>
<dbReference type="AlphaFoldDB" id="A0A7X1E7N7"/>
<comment type="subcellular location">
    <subcellularLocation>
        <location evidence="1">Cell inner membrane</location>
        <topology evidence="1">Multi-pass membrane protein</topology>
    </subcellularLocation>
</comment>